<comment type="caution">
    <text evidence="11">Lacks conserved residue(s) required for the propagation of feature annotation.</text>
</comment>
<comment type="pathway">
    <text evidence="1 11">Metabolic intermediate biosynthesis; chorismate biosynthesis; chorismate from D-erythrose 4-phosphate and phosphoenolpyruvate: step 5/7.</text>
</comment>
<feature type="binding site" evidence="11">
    <location>
        <position position="134"/>
    </location>
    <ligand>
        <name>ATP</name>
        <dbReference type="ChEBI" id="CHEBI:30616"/>
    </ligand>
</feature>
<evidence type="ECO:0000256" key="5">
    <source>
        <dbReference type="ARBA" id="ARBA00022679"/>
    </source>
</evidence>
<comment type="subcellular location">
    <subcellularLocation>
        <location evidence="11">Cytoplasm</location>
    </subcellularLocation>
</comment>
<dbReference type="EC" id="2.7.1.71" evidence="3 11"/>
<comment type="subunit">
    <text evidence="11">Monomer.</text>
</comment>
<comment type="cofactor">
    <cofactor evidence="11">
        <name>Mg(2+)</name>
        <dbReference type="ChEBI" id="CHEBI:18420"/>
    </cofactor>
    <text evidence="11">Binds 1 Mg(2+) ion per subunit.</text>
</comment>
<evidence type="ECO:0000256" key="7">
    <source>
        <dbReference type="ARBA" id="ARBA00022777"/>
    </source>
</evidence>
<comment type="function">
    <text evidence="11">Catalyzes the specific phosphorylation of the 3-hydroxyl group of shikimic acid using ATP as a cosubstrate.</text>
</comment>
<evidence type="ECO:0000256" key="6">
    <source>
        <dbReference type="ARBA" id="ARBA00022741"/>
    </source>
</evidence>
<dbReference type="HAMAP" id="MF_00109">
    <property type="entry name" value="Shikimate_kinase"/>
    <property type="match status" value="1"/>
</dbReference>
<dbReference type="GO" id="GO:0009423">
    <property type="term" value="P:chorismate biosynthetic process"/>
    <property type="evidence" value="ECO:0007669"/>
    <property type="project" value="UniProtKB-UniRule"/>
</dbReference>
<dbReference type="SUPFAM" id="SSF52540">
    <property type="entry name" value="P-loop containing nucleoside triphosphate hydrolases"/>
    <property type="match status" value="1"/>
</dbReference>
<keyword evidence="5 11" id="KW-0808">Transferase</keyword>
<feature type="binding site" evidence="11">
    <location>
        <position position="76"/>
    </location>
    <ligand>
        <name>substrate</name>
    </ligand>
</feature>
<dbReference type="EMBL" id="AM942444">
    <property type="protein sequence ID" value="CAQ04919.1"/>
    <property type="molecule type" value="Genomic_DNA"/>
</dbReference>
<feature type="region of interest" description="Disordered" evidence="12">
    <location>
        <begin position="1"/>
        <end position="23"/>
    </location>
</feature>
<evidence type="ECO:0000256" key="8">
    <source>
        <dbReference type="ARBA" id="ARBA00022840"/>
    </source>
</evidence>
<dbReference type="GO" id="GO:0004765">
    <property type="term" value="F:shikimate kinase activity"/>
    <property type="evidence" value="ECO:0007669"/>
    <property type="project" value="UniProtKB-UniRule"/>
</dbReference>
<evidence type="ECO:0000256" key="2">
    <source>
        <dbReference type="ARBA" id="ARBA00006997"/>
    </source>
</evidence>
<feature type="binding site" evidence="11">
    <location>
        <position position="153"/>
    </location>
    <ligand>
        <name>substrate</name>
    </ligand>
</feature>
<evidence type="ECO:0000256" key="4">
    <source>
        <dbReference type="ARBA" id="ARBA00022605"/>
    </source>
</evidence>
<evidence type="ECO:0000256" key="11">
    <source>
        <dbReference type="HAMAP-Rule" id="MF_00109"/>
    </source>
</evidence>
<evidence type="ECO:0000313" key="13">
    <source>
        <dbReference type="EMBL" id="CAQ04919.1"/>
    </source>
</evidence>
<dbReference type="PANTHER" id="PTHR21087:SF16">
    <property type="entry name" value="SHIKIMATE KINASE 1, CHLOROPLASTIC"/>
    <property type="match status" value="1"/>
</dbReference>
<keyword evidence="11" id="KW-0479">Metal-binding</keyword>
<dbReference type="UniPathway" id="UPA00053">
    <property type="reaction ID" value="UER00088"/>
</dbReference>
<protein>
    <recommendedName>
        <fullName evidence="3 11">Shikimate kinase</fullName>
        <shortName evidence="11">SK</shortName>
        <ecNumber evidence="3 11">2.7.1.71</ecNumber>
    </recommendedName>
</protein>
<dbReference type="PANTHER" id="PTHR21087">
    <property type="entry name" value="SHIKIMATE KINASE"/>
    <property type="match status" value="1"/>
</dbReference>
<dbReference type="CDD" id="cd00464">
    <property type="entry name" value="SK"/>
    <property type="match status" value="1"/>
</dbReference>
<dbReference type="GO" id="GO:0005829">
    <property type="term" value="C:cytosol"/>
    <property type="evidence" value="ECO:0007669"/>
    <property type="project" value="TreeGrafter"/>
</dbReference>
<dbReference type="InterPro" id="IPR031322">
    <property type="entry name" value="Shikimate/glucono_kinase"/>
</dbReference>
<dbReference type="HOGENOM" id="CLU_057607_3_0_11"/>
<reference evidence="13 14" key="1">
    <citation type="journal article" date="2008" name="J. Biotechnol.">
        <title>The lifestyle of Corynebacterium urealyticum derived from its complete genome sequence established by pyrosequencing.</title>
        <authorList>
            <person name="Tauch A."/>
            <person name="Trost E."/>
            <person name="Tilker A."/>
            <person name="Ludewig U."/>
            <person name="Schneiker S."/>
            <person name="Goesmann A."/>
            <person name="Arnold W."/>
            <person name="Bekel T."/>
            <person name="Brinkrolf K."/>
            <person name="Brune I."/>
            <person name="Goetker S."/>
            <person name="Kalinowski J."/>
            <person name="Kamp P.-B."/>
            <person name="Lobo F.P."/>
            <person name="Viehoever P."/>
            <person name="Weisshaar B."/>
            <person name="Soriano F."/>
            <person name="Droege M."/>
            <person name="Puehler A."/>
        </authorList>
    </citation>
    <scope>NUCLEOTIDE SEQUENCE [LARGE SCALE GENOMIC DNA]</scope>
    <source>
        <strain evidence="14">ATCC 43042 / DSM 7109</strain>
    </source>
</reference>
<feature type="binding site" evidence="11">
    <location>
        <begin position="30"/>
        <end position="35"/>
    </location>
    <ligand>
        <name>ATP</name>
        <dbReference type="ChEBI" id="CHEBI:30616"/>
    </ligand>
</feature>
<keyword evidence="11" id="KW-0963">Cytoplasm</keyword>
<comment type="similarity">
    <text evidence="2 11">Belongs to the shikimate kinase family.</text>
</comment>
<comment type="catalytic activity">
    <reaction evidence="10 11">
        <text>shikimate + ATP = 3-phosphoshikimate + ADP + H(+)</text>
        <dbReference type="Rhea" id="RHEA:13121"/>
        <dbReference type="ChEBI" id="CHEBI:15378"/>
        <dbReference type="ChEBI" id="CHEBI:30616"/>
        <dbReference type="ChEBI" id="CHEBI:36208"/>
        <dbReference type="ChEBI" id="CHEBI:145989"/>
        <dbReference type="ChEBI" id="CHEBI:456216"/>
        <dbReference type="EC" id="2.7.1.71"/>
    </reaction>
</comment>
<dbReference type="Pfam" id="PF01202">
    <property type="entry name" value="SKI"/>
    <property type="match status" value="1"/>
</dbReference>
<evidence type="ECO:0000256" key="1">
    <source>
        <dbReference type="ARBA" id="ARBA00004842"/>
    </source>
</evidence>
<dbReference type="RefSeq" id="WP_012360207.1">
    <property type="nucleotide sequence ID" value="NC_010545.1"/>
</dbReference>
<dbReference type="GO" id="GO:0005524">
    <property type="term" value="F:ATP binding"/>
    <property type="evidence" value="ECO:0007669"/>
    <property type="project" value="UniProtKB-UniRule"/>
</dbReference>
<proteinExistence type="inferred from homology"/>
<dbReference type="Proteomes" id="UP000001727">
    <property type="component" value="Chromosome"/>
</dbReference>
<dbReference type="InterPro" id="IPR027417">
    <property type="entry name" value="P-loop_NTPase"/>
</dbReference>
<dbReference type="GeneID" id="69055486"/>
<gene>
    <name evidence="11" type="primary">aroK</name>
    <name evidence="13" type="ordered locus">cu0959</name>
</gene>
<dbReference type="eggNOG" id="COG0703">
    <property type="taxonomic scope" value="Bacteria"/>
</dbReference>
<dbReference type="GO" id="GO:0008652">
    <property type="term" value="P:amino acid biosynthetic process"/>
    <property type="evidence" value="ECO:0007669"/>
    <property type="project" value="UniProtKB-KW"/>
</dbReference>
<name>B1VDM1_CORU7</name>
<evidence type="ECO:0000313" key="14">
    <source>
        <dbReference type="Proteomes" id="UP000001727"/>
    </source>
</evidence>
<dbReference type="KEGG" id="cur:cu0959"/>
<dbReference type="InterPro" id="IPR023000">
    <property type="entry name" value="Shikimate_kinase_CS"/>
</dbReference>
<dbReference type="PROSITE" id="PS01128">
    <property type="entry name" value="SHIKIMATE_KINASE"/>
    <property type="match status" value="1"/>
</dbReference>
<evidence type="ECO:0000256" key="3">
    <source>
        <dbReference type="ARBA" id="ARBA00012154"/>
    </source>
</evidence>
<accession>B1VDM1</accession>
<keyword evidence="6 11" id="KW-0547">Nucleotide-binding</keyword>
<keyword evidence="11" id="KW-0460">Magnesium</keyword>
<dbReference type="AlphaFoldDB" id="B1VDM1"/>
<dbReference type="GO" id="GO:0000287">
    <property type="term" value="F:magnesium ion binding"/>
    <property type="evidence" value="ECO:0007669"/>
    <property type="project" value="UniProtKB-UniRule"/>
</dbReference>
<feature type="binding site" evidence="11">
    <location>
        <position position="52"/>
    </location>
    <ligand>
        <name>substrate</name>
    </ligand>
</feature>
<dbReference type="GO" id="GO:0009073">
    <property type="term" value="P:aromatic amino acid family biosynthetic process"/>
    <property type="evidence" value="ECO:0007669"/>
    <property type="project" value="UniProtKB-KW"/>
</dbReference>
<dbReference type="InterPro" id="IPR000623">
    <property type="entry name" value="Shikimate_kinase/TSH1"/>
</dbReference>
<keyword evidence="9 11" id="KW-0057">Aromatic amino acid biosynthesis</keyword>
<evidence type="ECO:0000256" key="9">
    <source>
        <dbReference type="ARBA" id="ARBA00023141"/>
    </source>
</evidence>
<keyword evidence="4 11" id="KW-0028">Amino-acid biosynthesis</keyword>
<dbReference type="PRINTS" id="PR01100">
    <property type="entry name" value="SHIKIMTKNASE"/>
</dbReference>
<feature type="binding site" evidence="11">
    <location>
        <position position="97"/>
    </location>
    <ligand>
        <name>substrate</name>
    </ligand>
</feature>
<dbReference type="STRING" id="504474.cu0959"/>
<feature type="binding site" evidence="11">
    <location>
        <position position="34"/>
    </location>
    <ligand>
        <name>Mg(2+)</name>
        <dbReference type="ChEBI" id="CHEBI:18420"/>
    </ligand>
</feature>
<sequence length="189" mass="20889">MTRFGQSEPSDAPHTASGQRPKVVLAGLPGAGKSTMGRRIGHALHLPVIDTDELIAERFNKPCGDVLRELGEEKFRAAEEEAIAQALKTNAVVSLGGGAVKSAKTREALMNHQVVYLYVDVAEGVRRTSGNKTRPLLDVPNPEEVYQRLYDERHELYEEVASFRIRSGNHDPQRTVSAILQYLEDAEQL</sequence>
<evidence type="ECO:0000256" key="10">
    <source>
        <dbReference type="ARBA" id="ARBA00048567"/>
    </source>
</evidence>
<keyword evidence="14" id="KW-1185">Reference proteome</keyword>
<keyword evidence="7 11" id="KW-0418">Kinase</keyword>
<organism evidence="13 14">
    <name type="scientific">Corynebacterium urealyticum (strain ATCC 43042 / DSM 7109)</name>
    <dbReference type="NCBI Taxonomy" id="504474"/>
    <lineage>
        <taxon>Bacteria</taxon>
        <taxon>Bacillati</taxon>
        <taxon>Actinomycetota</taxon>
        <taxon>Actinomycetes</taxon>
        <taxon>Mycobacteriales</taxon>
        <taxon>Corynebacteriaceae</taxon>
        <taxon>Corynebacterium</taxon>
    </lineage>
</organism>
<dbReference type="Gene3D" id="3.40.50.300">
    <property type="entry name" value="P-loop containing nucleotide triphosphate hydrolases"/>
    <property type="match status" value="1"/>
</dbReference>
<evidence type="ECO:0000256" key="12">
    <source>
        <dbReference type="SAM" id="MobiDB-lite"/>
    </source>
</evidence>
<keyword evidence="8 11" id="KW-0067">ATP-binding</keyword>